<dbReference type="EMBL" id="JAUKUD010000001">
    <property type="protein sequence ID" value="KAK0752784.1"/>
    <property type="molecule type" value="Genomic_DNA"/>
</dbReference>
<comment type="caution">
    <text evidence="2">The sequence shown here is derived from an EMBL/GenBank/DDBJ whole genome shotgun (WGS) entry which is preliminary data.</text>
</comment>
<proteinExistence type="predicted"/>
<evidence type="ECO:0000313" key="3">
    <source>
        <dbReference type="Proteomes" id="UP001172155"/>
    </source>
</evidence>
<reference evidence="2" key="1">
    <citation type="submission" date="2023-06" db="EMBL/GenBank/DDBJ databases">
        <title>Genome-scale phylogeny and comparative genomics of the fungal order Sordariales.</title>
        <authorList>
            <consortium name="Lawrence Berkeley National Laboratory"/>
            <person name="Hensen N."/>
            <person name="Bonometti L."/>
            <person name="Westerberg I."/>
            <person name="Brannstrom I.O."/>
            <person name="Guillou S."/>
            <person name="Cros-Aarteil S."/>
            <person name="Calhoun S."/>
            <person name="Haridas S."/>
            <person name="Kuo A."/>
            <person name="Mondo S."/>
            <person name="Pangilinan J."/>
            <person name="Riley R."/>
            <person name="LaButti K."/>
            <person name="Andreopoulos B."/>
            <person name="Lipzen A."/>
            <person name="Chen C."/>
            <person name="Yanf M."/>
            <person name="Daum C."/>
            <person name="Ng V."/>
            <person name="Clum A."/>
            <person name="Steindorff A."/>
            <person name="Ohm R."/>
            <person name="Martin F."/>
            <person name="Silar P."/>
            <person name="Natvig D."/>
            <person name="Lalanne C."/>
            <person name="Gautier V."/>
            <person name="Ament-velasquez S.L."/>
            <person name="Kruys A."/>
            <person name="Hutchinson M.I."/>
            <person name="Powell A.J."/>
            <person name="Barry K."/>
            <person name="Miller A.N."/>
            <person name="Grigoriev I.V."/>
            <person name="Debuchy R."/>
            <person name="Gladieux P."/>
            <person name="Thoren M.H."/>
            <person name="Johannesson H."/>
        </authorList>
    </citation>
    <scope>NUCLEOTIDE SEQUENCE</scope>
    <source>
        <strain evidence="2">SMH3187-1</strain>
    </source>
</reference>
<evidence type="ECO:0000313" key="2">
    <source>
        <dbReference type="EMBL" id="KAK0752784.1"/>
    </source>
</evidence>
<feature type="compositionally biased region" description="Basic and acidic residues" evidence="1">
    <location>
        <begin position="248"/>
        <end position="257"/>
    </location>
</feature>
<organism evidence="2 3">
    <name type="scientific">Schizothecium vesticola</name>
    <dbReference type="NCBI Taxonomy" id="314040"/>
    <lineage>
        <taxon>Eukaryota</taxon>
        <taxon>Fungi</taxon>
        <taxon>Dikarya</taxon>
        <taxon>Ascomycota</taxon>
        <taxon>Pezizomycotina</taxon>
        <taxon>Sordariomycetes</taxon>
        <taxon>Sordariomycetidae</taxon>
        <taxon>Sordariales</taxon>
        <taxon>Schizotheciaceae</taxon>
        <taxon>Schizothecium</taxon>
    </lineage>
</organism>
<keyword evidence="3" id="KW-1185">Reference proteome</keyword>
<sequence>MGGVQLETLGQSAFQQHGPWRVSDSVSSTSHVDLGAAFLGAAFPVLNGQYCEWPRAKITVQYPASSPEITTTAAQVRSLLSTGTAEPEKPAEPLPLPETIPLITNPAEEKNEDASPYLALPFGYSPPAGHTFALPIREPQTLQPDRKRCRADTDVDGFNTAPLSCKKRRLLRTLITSRLSRPFSLPATHVLNREAATPGDKRFMRLAAMAAARRIGPAGVILPPPPPPPSQSSMMRRQALINSSRARLQREMAERVEASAGANWGASSARGDAEDEGAADSTPCSFPPASAPRLQRPFRASPPGSPVGLRPSDPKIRLPPSPRMRPLRSPELRTTRPLIDLDDLEDLDDESVAFPTSEHESRYDDEPDDVYADFGVIFGGGEGGSLDDELEEDFYEDYLDDVDGIPWNARC</sequence>
<accession>A0AA40F7R9</accession>
<dbReference type="Proteomes" id="UP001172155">
    <property type="component" value="Unassembled WGS sequence"/>
</dbReference>
<gene>
    <name evidence="2" type="ORF">B0T18DRAFT_2366</name>
</gene>
<evidence type="ECO:0000256" key="1">
    <source>
        <dbReference type="SAM" id="MobiDB-lite"/>
    </source>
</evidence>
<dbReference type="AlphaFoldDB" id="A0AA40F7R9"/>
<name>A0AA40F7R9_9PEZI</name>
<protein>
    <submittedName>
        <fullName evidence="2">Uncharacterized protein</fullName>
    </submittedName>
</protein>
<feature type="compositionally biased region" description="Low complexity" evidence="1">
    <location>
        <begin position="258"/>
        <end position="270"/>
    </location>
</feature>
<feature type="region of interest" description="Disordered" evidence="1">
    <location>
        <begin position="245"/>
        <end position="335"/>
    </location>
</feature>